<name>A0A928GFH1_XYLRU</name>
<sequence>MKKIFMTLVAVCFAATMNAQVYLGGSLGLNAWSSQENAGDRSETTFKIMPEIGYNINDSWAIGTVIGYESNKWTGVNGISESAFSVAPYARYTFAKCGKVNFFVDGGLDFTTAKDADWNEFAVGLKPGLSVALSDKVSFVSHIGFLGYDVFNPEGDKNNISKFGLDLDGNNLTFGLYFNL</sequence>
<protein>
    <submittedName>
        <fullName evidence="4">Porin family protein</fullName>
    </submittedName>
</protein>
<reference evidence="4" key="1">
    <citation type="submission" date="2019-04" db="EMBL/GenBank/DDBJ databases">
        <title>Evolution of Biomass-Degrading Anaerobic Consortia Revealed by Metagenomics.</title>
        <authorList>
            <person name="Peng X."/>
        </authorList>
    </citation>
    <scope>NUCLEOTIDE SEQUENCE</scope>
    <source>
        <strain evidence="4">SIG141</strain>
    </source>
</reference>
<proteinExistence type="predicted"/>
<comment type="caution">
    <text evidence="4">The sequence shown here is derived from an EMBL/GenBank/DDBJ whole genome shotgun (WGS) entry which is preliminary data.</text>
</comment>
<dbReference type="InterPro" id="IPR011250">
    <property type="entry name" value="OMP/PagP_B-barrel"/>
</dbReference>
<dbReference type="InterPro" id="IPR027385">
    <property type="entry name" value="Beta-barrel_OMP"/>
</dbReference>
<feature type="signal peptide" evidence="2">
    <location>
        <begin position="1"/>
        <end position="19"/>
    </location>
</feature>
<evidence type="ECO:0000259" key="3">
    <source>
        <dbReference type="Pfam" id="PF13505"/>
    </source>
</evidence>
<accession>A0A928GFH1</accession>
<evidence type="ECO:0000256" key="2">
    <source>
        <dbReference type="SAM" id="SignalP"/>
    </source>
</evidence>
<keyword evidence="1 2" id="KW-0732">Signal</keyword>
<feature type="domain" description="Outer membrane protein beta-barrel" evidence="3">
    <location>
        <begin position="8"/>
        <end position="166"/>
    </location>
</feature>
<feature type="chain" id="PRO_5037119484" evidence="2">
    <location>
        <begin position="20"/>
        <end position="180"/>
    </location>
</feature>
<evidence type="ECO:0000313" key="4">
    <source>
        <dbReference type="EMBL" id="MBE6264932.1"/>
    </source>
</evidence>
<gene>
    <name evidence="4" type="ORF">E7102_00460</name>
</gene>
<dbReference type="AlphaFoldDB" id="A0A928GFH1"/>
<dbReference type="SUPFAM" id="SSF56925">
    <property type="entry name" value="OMPA-like"/>
    <property type="match status" value="1"/>
</dbReference>
<dbReference type="EMBL" id="SUYD01000001">
    <property type="protein sequence ID" value="MBE6264932.1"/>
    <property type="molecule type" value="Genomic_DNA"/>
</dbReference>
<dbReference type="Pfam" id="PF13505">
    <property type="entry name" value="OMP_b-brl"/>
    <property type="match status" value="1"/>
</dbReference>
<organism evidence="4 5">
    <name type="scientific">Xylanibacter ruminicola</name>
    <name type="common">Prevotella ruminicola</name>
    <dbReference type="NCBI Taxonomy" id="839"/>
    <lineage>
        <taxon>Bacteria</taxon>
        <taxon>Pseudomonadati</taxon>
        <taxon>Bacteroidota</taxon>
        <taxon>Bacteroidia</taxon>
        <taxon>Bacteroidales</taxon>
        <taxon>Prevotellaceae</taxon>
        <taxon>Xylanibacter</taxon>
    </lineage>
</organism>
<dbReference type="Proteomes" id="UP000763088">
    <property type="component" value="Unassembled WGS sequence"/>
</dbReference>
<evidence type="ECO:0000256" key="1">
    <source>
        <dbReference type="ARBA" id="ARBA00022729"/>
    </source>
</evidence>
<evidence type="ECO:0000313" key="5">
    <source>
        <dbReference type="Proteomes" id="UP000763088"/>
    </source>
</evidence>
<dbReference type="Gene3D" id="2.40.160.20">
    <property type="match status" value="1"/>
</dbReference>